<evidence type="ECO:0000313" key="2">
    <source>
        <dbReference type="Proteomes" id="UP001597509"/>
    </source>
</evidence>
<reference evidence="2" key="1">
    <citation type="journal article" date="2019" name="Int. J. Syst. Evol. Microbiol.">
        <title>The Global Catalogue of Microorganisms (GCM) 10K type strain sequencing project: providing services to taxonomists for standard genome sequencing and annotation.</title>
        <authorList>
            <consortium name="The Broad Institute Genomics Platform"/>
            <consortium name="The Broad Institute Genome Sequencing Center for Infectious Disease"/>
            <person name="Wu L."/>
            <person name="Ma J."/>
        </authorList>
    </citation>
    <scope>NUCLEOTIDE SEQUENCE [LARGE SCALE GENOMIC DNA]</scope>
    <source>
        <strain evidence="2">KCTC 22209</strain>
    </source>
</reference>
<protein>
    <submittedName>
        <fullName evidence="1">Uncharacterized protein</fullName>
    </submittedName>
</protein>
<evidence type="ECO:0000313" key="1">
    <source>
        <dbReference type="EMBL" id="MFD2904992.1"/>
    </source>
</evidence>
<name>A0ABW5YX67_9SPHI</name>
<dbReference type="Proteomes" id="UP001597509">
    <property type="component" value="Unassembled WGS sequence"/>
</dbReference>
<gene>
    <name evidence="1" type="ORF">ACFS6I_13710</name>
</gene>
<sequence>MKNIKKLNYLPRGFCLEINVDTTLAPNVIFREVIEISGNRVDSRASFKDWKLGIKKIEKRILL</sequence>
<organism evidence="1 2">
    <name type="scientific">Sphingobacterium anhuiense</name>
    <dbReference type="NCBI Taxonomy" id="493780"/>
    <lineage>
        <taxon>Bacteria</taxon>
        <taxon>Pseudomonadati</taxon>
        <taxon>Bacteroidota</taxon>
        <taxon>Sphingobacteriia</taxon>
        <taxon>Sphingobacteriales</taxon>
        <taxon>Sphingobacteriaceae</taxon>
        <taxon>Sphingobacterium</taxon>
    </lineage>
</organism>
<dbReference type="EMBL" id="JBHUPE010000005">
    <property type="protein sequence ID" value="MFD2904992.1"/>
    <property type="molecule type" value="Genomic_DNA"/>
</dbReference>
<dbReference type="RefSeq" id="WP_380921398.1">
    <property type="nucleotide sequence ID" value="NZ_JBHUPE010000005.1"/>
</dbReference>
<proteinExistence type="predicted"/>
<comment type="caution">
    <text evidence="1">The sequence shown here is derived from an EMBL/GenBank/DDBJ whole genome shotgun (WGS) entry which is preliminary data.</text>
</comment>
<keyword evidence="2" id="KW-1185">Reference proteome</keyword>
<accession>A0ABW5YX67</accession>